<evidence type="ECO:0000256" key="3">
    <source>
        <dbReference type="ARBA" id="ARBA00022553"/>
    </source>
</evidence>
<dbReference type="PANTHER" id="PTHR45527:SF1">
    <property type="entry name" value="FATTY ACID SYNTHASE"/>
    <property type="match status" value="1"/>
</dbReference>
<evidence type="ECO:0000256" key="4">
    <source>
        <dbReference type="ARBA" id="ARBA00023194"/>
    </source>
</evidence>
<dbReference type="InterPro" id="IPR042099">
    <property type="entry name" value="ANL_N_sf"/>
</dbReference>
<dbReference type="GO" id="GO:0044550">
    <property type="term" value="P:secondary metabolite biosynthetic process"/>
    <property type="evidence" value="ECO:0007669"/>
    <property type="project" value="TreeGrafter"/>
</dbReference>
<sequence length="5304" mass="600964">MIETIVANFEAQVKQTPEQIAVVFKKHRLTYMELNQRANRLAHYITKHYQVSGGDIVPLLLDRNENMLVAMLGVLKTGAVYTALSKQYPQSRIDFVQAQTNAKVILTDDIMQRALSESSDEKNLELDINEKDLAYVVYTSGTTGQPKGVLHTHQSVVSHIMSYWQALKLDRTKHYNMLFLVNYVFSVATTQIYGALFNGNTLVISAPNSLENIQNLTDYINQQQINYFQSTPSLANSLDFKQLPSLKMVAVAGEKIPASLFENTSANGIQLTNVYGQSEFHAGTTKLITKVTDIDKVGRVVSGMNAYVVGDNMREVSVGETGEICFAGAQLASGYLNLPTETEQHFVTNPFGDGKLCCTGDLVKRLPNNEYEFVGRKDFQLNINGIRTEPAEIERELTTLPDIQAAVVVGYRNQTLAAYYVSEHELDVAGIKTSLKDKLPQYMQPQVYMWLAKLPLNDNGKLDRRQLPTIKVTEEQFVAPTTASEKLLTKAVAEILKRSQISVIDDFFQLGGNSLQAMQLANHIMQVANKRITAEMIFDNQPLRKLATVLDQTEVQADKSIVSLKQQTSYAMSPAEKRMFILYEFDHNSTDYNEQTVLDCTGRIDTQRLQQALATLIKRHEILRTSFKHQSGQYLQQVMPDNTLDFKTIEATDDFKHLVQPFDLEKGQAMRVRVVHQVAHDAIFIDKHHIITDGTSENVFYDELEKLYRHQSLPDLTVQYKDYSVWFNDLDTSQEKRWWNTELADYQRLELITDHPWTKNHLAIGRTLKLPFSSHLVKQLHAFARASKTSEYMVLFSTISLLLGKMYHSSDFVLGTVASGRVEPSTEDMLGMFVNTLPIRVKPNGEVTAAAYLQTIKQTLLKALDNQNYQFEDIVNDLHATSDVGNPLFDCMFVYQNTATMTHDFDGPAMRNDYETDASKFAMTFEVIDADNQMELRLNYDAALFDEQTITNLAQHLFLLTANFMSNLQQSLTMVPAITVNEQKSLLDFPKDRHYSSVVKMFEEQVQQNPQALALQFENKTYTYQELNRAVNQVANYLLTIKKVHQEQKLPLLLRRTDKMVIAILAVLKAGAAYVPMSLKYPQERIDFIKTACEADFIIDDSFMDQTFITSDENPNVTIDPNQLAYLIFTSGTSGTPKGVMVKHQNLSNYSVEVGRAEGSGMHPGMINGAFFEYVFDSSIHDLIRPYVMGESVVILDTDLIYDIDRFILTLNHYHVNAIGMTPSLAARIDLTKVPSLEAIYCGGEAITQDAIDKYQKTKIQLSNCYGPTETTVLSFMNNQVSDMSIGRPIGGVHAYVLDDQRQLLPAGAVGNLYIGGPQVTRGYLNRPEETAKHYVENPFGKGTIYDTGDLVRKLNNGTYAYFGRKDFQVKIRGYRVELGEVENKLQAIAGVQQAKVIVHNDNLVAYYVSQREESSDDLYDALSKSLPDYMLPTTYMHMLSFPLTINGKLDTRALPEPIRHDKYVAPSNKREQDIEQAFCKVLKLDRVSVNANFFRLGGNSIAAISLANEIDIPVKTIFECKTIASLAKQTEKIQTVTKQHFEHVEDQKLSYAQERLFFINELEEGTSAYNIPMLLTLKPNVDQDKLIKAIQMVVRRHEVLRTIIVDDHQEVLDQDVVITHDSIDVASYFAYQFKLGKEIPIRVNVHDHQVAINVHHIAFDGWSTDIFLQEVVRLYAGEHLEPLTVQYKDFAKWQIDNQDEAYLKSQADYWAKELTGYKPVNFPTDYVRPKQFDYRGQEYYYKLDTGLIQQINQIAKANDTSFYCVALSAFMLLLSSYSHQNDVVVGTPIANRHIKGTKDLIGFFVNTLAIRTVIDGKESFDDLLSRITNKINLAQANQDLPFEQLVNTLNVEKDLSRNPIFQIMFGIDEGVESFKKNVLFESLNKDLALNETKFDFSVMFHGNGLNFTFATSLFSLETIQNIAKTYELILKQVANNTELKLGQLQLNGHKPTKTAAKYPSSTIVSLFEAEVTKHPDHKAVIFKNYSITYKELNKAANQIAHSLIDSGIKPGMHIPILLKRNERFVITILGILKAGANYVPLSLDYPEERINYILGKLGSNFIIDDTFKVSSTNISNPNLGIKPSDLAYIIFTSGTTGKPKGVMIKHDGVINTIYNQIDLFNLTSATKMVHFADFVFDASAYELFCGLLSGASIYLLDDTTRLDYQLLQSVIQKNQIELAVLPPAILNPDKLLPLKTLVVAGESTPLSIYEAYYKAGTKIVNAYGPTETTVCATVKFYRPNMNVNNIGRVLDNMSAYVLNENDQQVPQGAIGELCVGGPGLAVGYLDDEVKTNKAFIVHPKFGRIYKTGDLVRQLSNGEFIYIGRNDSQVKVRGFRIELGEIESKLMRQSTIDQCLAMVRGTNIVAYYTGTLSKTLEDELPSYMVPNSYVKLDEFPITINGKTDLRKLPEPAIERKQFVLPNTVREKEVAQVICKLLSISQVSMTDDFYELGGNSILALKLATKLDLQVKQIYQAKSIKDIAKFSTKNLSVNKQQFDSEKDQVLSFAQERLWFVERFEDKLNAYNVPISLDLIEDVSVPRLEKALQLIVQRHEVLRTIIKDNYQIVTNQNLIITHDRIDLNEYIEKPFDLGREIPIRANLYHKKLVVNIDHLAFDGWSTDIFLRELNELYNGKSLASLNVQYKDFAKWQRDYVKTEPVQKQLTYWKNYLADYDALNLPADYERPKNFTYRGNTLLVPLNENLKQQLIKFAKDHKTSLYTVMLSVLDLMLSRFSYQKDIIVGTPLANRNIEGLEDLIGFFINTLPVRTNVDEHQTFNELVSQNHATVQGVQNNQDIPFEQVVKAMNVEQDPSRNAVFQVLFSVQDFSTQLMTQSKLFTGLNRDLVSHSAKYDLSVMIENGYISFNYCTDIYKQSTIQSMLTTYLELLNAVIERANAPMQCLAKADTKAQGQKVNYPQQTVVDLFEQQVAKTPDNIAIEYQDVQLTYHEFDQRTNQVANYLLSKGVTPGDKVPIMLERSEKMSLAIWGVLKAGCAYVPVSPEFPDERKQYILQQLDAKLIIDEHFEVPVETSSANLRVKPKLNDLAYLIFTSGTTGKPKGVMIEHAGLSNRVQWMNETYPLTVHDKVYQKTNFVFDVSVWEQTWALLTGARIVFAREGGHKDPVYLANEIKAKQITVMHFVPSMLDAFLETLKVYQDDANQPDFDVSSLKYVFCSGEALNIASIKQFHELLPTTQLFNLYGPTEASIDVTYADCNQLDMTKVLIGRPVANTDCYVLSQTDELVPVGAIGELALRGIQLARGYINQPKLTAQKFMHHPTLGRIYKTGDLVRLLPDGELEYLGRNDMQVKIRGLRIELGEIEIRLTEVEGIKKAIVMAINKRLVAYYVADQAVNEEVIKHYLKDTLPDYMMPNAYVYMTKLPFTINGKLDRRALPVPTFTDEEFVAPASPNERHLQKIIADVLDIEAENVSVTASFFHLGGDSIKAIQLSNRIEQQQHQTVTIKQIFDAKTIRNLARLLDKQQAQATILHERGPLTGEVPLLPVQEWFFDEVQSMQFNQAFAIKLPVDCDLDHLKQALITLVNYHDALRLHFTEGHQSYGQPVDTIKLYQAQSVNDYNRIQAGFKLDDTALYRFVWNANDTTLAIICHHLIVDTVSWQILIGDLKTLYYGGQLPAKGTSYRQWAKLSQKNLSDFDPVELHGFNDKFKVTHTLQTRTVALNKQLTVQLLKQVNRVYHTQVNDVLLTALARALKSVIGEDTSYVKLESHGRAEIADNINIHRTVGWFTAIYPQQIETDLTATKQLTHQVKDYGIGYGERYGLHDQDLPGITFNYLGQLDNGVESEWSLVSRDLGTESTAKLHDFLTINGGVINQKLTFTVTGNMVGLDRVATQYEADLSELITTLANNKRTYLTSDDVQNIVTQSQLDQLQSDQELVTVVPANSLQAGFVYQALNNESHDDAYICSYIFDYDQVVDVDKYRQAWAKAQEKYPSLRLALNADYETILQVVPKQGRLDFKLETTASVNEVVQAERLVPFDLSKGNLFRIRLVKRDEQHYTCVLTNHHAISDGWSNPVLLNFVHTMYAKLCHGESITVNQDQAYITSQKYLANTAHDADRYWKTYLGNVSHPDLAGLFKAESHAIKLEEVKRITQPRNQSYKVDGQLYQQLQAFSKQQGLTVNIIAQYAWHKLLSVYGGVQNTTIGVVNAGRNLPVDGIEDSVGLYIRTLPIQFNHTDETPIEQLHHLQDINNDCMMHNNVSLASLQPNGTRLFDTLFVYENYPITDDRAEADDLQLRNFRAQEKLDYPLTIMLDEANGRLNIQLKYAGEIFSDVVIDQLFDFMKRLIEQMTSGVKQFTYVDQVPSFGLDYYPKDTIVSVFEQQVMAHPERMALNFGDLHYRFDELNAKANQVAHTLVTKYGIKPGDRIPLLLPKTEKTIVAILAILKAGGTYVPMAMTFPHERIKYITEKVAAKLTVDETFMAQTFSDDTSNLNVEITPNTLAYIIFTSGTTGRPKGVMVEHRNFIIYLKDIIAAIKRTGTDDIDFGCIAEYVFDIFGTETLGQLLRGKAINLFAGAPEEFPQFMATHHVTALQSTPGKISYMFQDNDQAILATDLTTIMVGGEKMNEAFAKRFTSINLINIYGPTEGTVWTSMKRVTDNYSNIGQPFPNYTHLILDQHQRLLPQGAVGELYVSGPQLSRGYYGQPELTKKAFLDNPYNDTGLKEYSRLYKTGDIVRVLPNHEFELIGRNDFQVKIRGFRIELGEIESAMLRVPGIKQVLALALGKAGSKYLGVYYVSDQEIARVDIEKVISQYLTDYMMPAGYQHVTEFPLTINGKIDRRVLPEIAYDNDVKYVAPKNAVEQLVQQQICDLLGLDVEKVSMLESFFAIGGDSIKVIKLISMLKLTFNKKLTIKSIFDAKTIQAIAEAVQTEQSQTKTPHLQVTKQNFETPQTQVLSEAQIEDQQQVANSYTNVKMAFKLQPGVDEKQLTTAVIKEVQRQTVLRTKVFETYQLVDETGLVVTHEAINRNQYFAHVFDLQHEIPIKVNIYDGEFTCVIDHIAFDGWSTAIFLEEIQAFYDGKSLPQLPYEYRDFAKCQREFLNSSQSQTQLEYWQNEFKDFEELRLPMDSVNGVGAKAGSDVYLNLDDTFYAKLLHVVKVKETTVHNVLLSAYYLMLAKISGQQSISIAIPTVDRNVQGVEQLVGLFINQFLLTIKLNPDQTVGQLIKTINDKLIAAQNNQDVPLKQVLDYLEMPITGNKAYFGIQGFKGEALKQSSLFTAISDMNQQVEKDAFTDLAIFVWGQTIDLNYAKALFKPETVQQFANDYRTILEQMVENMDTKIWDLTEEKSNVN</sequence>
<keyword evidence="4" id="KW-0045">Antibiotic biosynthesis</keyword>
<feature type="domain" description="Carrier" evidence="5">
    <location>
        <begin position="479"/>
        <end position="554"/>
    </location>
</feature>
<dbReference type="Pfam" id="PF00501">
    <property type="entry name" value="AMP-binding"/>
    <property type="match status" value="5"/>
</dbReference>
<keyword evidence="7" id="KW-1185">Reference proteome</keyword>
<dbReference type="CDD" id="cd19531">
    <property type="entry name" value="LCL_NRPS-like"/>
    <property type="match status" value="3"/>
</dbReference>
<dbReference type="PROSITE" id="PS50075">
    <property type="entry name" value="CARRIER"/>
    <property type="match status" value="5"/>
</dbReference>
<dbReference type="PROSITE" id="PS00455">
    <property type="entry name" value="AMP_BINDING"/>
    <property type="match status" value="5"/>
</dbReference>
<evidence type="ECO:0000313" key="7">
    <source>
        <dbReference type="Proteomes" id="UP000289996"/>
    </source>
</evidence>
<dbReference type="Pfam" id="PF00668">
    <property type="entry name" value="Condensation"/>
    <property type="match status" value="6"/>
</dbReference>
<dbReference type="InterPro" id="IPR010071">
    <property type="entry name" value="AA_adenyl_dom"/>
</dbReference>
<name>A0A660DYW1_9LACO</name>
<evidence type="ECO:0000256" key="1">
    <source>
        <dbReference type="ARBA" id="ARBA00001957"/>
    </source>
</evidence>
<dbReference type="GO" id="GO:0003824">
    <property type="term" value="F:catalytic activity"/>
    <property type="evidence" value="ECO:0007669"/>
    <property type="project" value="InterPro"/>
</dbReference>
<dbReference type="GO" id="GO:0043041">
    <property type="term" value="P:amino acid activation for nonribosomal peptide biosynthetic process"/>
    <property type="evidence" value="ECO:0007669"/>
    <property type="project" value="TreeGrafter"/>
</dbReference>
<dbReference type="InterPro" id="IPR000873">
    <property type="entry name" value="AMP-dep_synth/lig_dom"/>
</dbReference>
<dbReference type="SUPFAM" id="SSF56801">
    <property type="entry name" value="Acetyl-CoA synthetase-like"/>
    <property type="match status" value="5"/>
</dbReference>
<evidence type="ECO:0000313" key="6">
    <source>
        <dbReference type="EMBL" id="VDG28472.1"/>
    </source>
</evidence>
<comment type="cofactor">
    <cofactor evidence="1">
        <name>pantetheine 4'-phosphate</name>
        <dbReference type="ChEBI" id="CHEBI:47942"/>
    </cofactor>
</comment>
<dbReference type="Proteomes" id="UP000289996">
    <property type="component" value="Unassembled WGS sequence"/>
</dbReference>
<organism evidence="6 7">
    <name type="scientific">Lactiplantibacillus mudanjiangensis</name>
    <dbReference type="NCBI Taxonomy" id="1296538"/>
    <lineage>
        <taxon>Bacteria</taxon>
        <taxon>Bacillati</taxon>
        <taxon>Bacillota</taxon>
        <taxon>Bacilli</taxon>
        <taxon>Lactobacillales</taxon>
        <taxon>Lactobacillaceae</taxon>
        <taxon>Lactiplantibacillus</taxon>
    </lineage>
</organism>
<dbReference type="InterPro" id="IPR009081">
    <property type="entry name" value="PP-bd_ACP"/>
</dbReference>
<protein>
    <submittedName>
        <fullName evidence="6">Non-ribosomal peptide synthetase NpsA [Lactobacillus plantarum WCFS1]</fullName>
    </submittedName>
</protein>
<dbReference type="GO" id="GO:0008610">
    <property type="term" value="P:lipid biosynthetic process"/>
    <property type="evidence" value="ECO:0007669"/>
    <property type="project" value="UniProtKB-ARBA"/>
</dbReference>
<dbReference type="GO" id="GO:0005737">
    <property type="term" value="C:cytoplasm"/>
    <property type="evidence" value="ECO:0007669"/>
    <property type="project" value="TreeGrafter"/>
</dbReference>
<dbReference type="PANTHER" id="PTHR45527">
    <property type="entry name" value="NONRIBOSOMAL PEPTIDE SYNTHETASE"/>
    <property type="match status" value="1"/>
</dbReference>
<dbReference type="Gene3D" id="3.30.300.30">
    <property type="match status" value="5"/>
</dbReference>
<dbReference type="NCBIfam" id="TIGR01733">
    <property type="entry name" value="AA-adenyl-dom"/>
    <property type="match status" value="4"/>
</dbReference>
<dbReference type="Gene3D" id="1.10.1200.10">
    <property type="entry name" value="ACP-like"/>
    <property type="match status" value="5"/>
</dbReference>
<evidence type="ECO:0000256" key="2">
    <source>
        <dbReference type="ARBA" id="ARBA00022450"/>
    </source>
</evidence>
<dbReference type="GO" id="GO:0017000">
    <property type="term" value="P:antibiotic biosynthetic process"/>
    <property type="evidence" value="ECO:0007669"/>
    <property type="project" value="UniProtKB-KW"/>
</dbReference>
<keyword evidence="2" id="KW-0596">Phosphopantetheine</keyword>
<dbReference type="InterPro" id="IPR020806">
    <property type="entry name" value="PKS_PP-bd"/>
</dbReference>
<keyword evidence="3" id="KW-0597">Phosphoprotein</keyword>
<dbReference type="GO" id="GO:0031177">
    <property type="term" value="F:phosphopantetheine binding"/>
    <property type="evidence" value="ECO:0007669"/>
    <property type="project" value="InterPro"/>
</dbReference>
<dbReference type="InterPro" id="IPR001242">
    <property type="entry name" value="Condensation_dom"/>
</dbReference>
<dbReference type="Gene3D" id="3.30.559.30">
    <property type="entry name" value="Nonribosomal peptide synthetase, condensation domain"/>
    <property type="match status" value="6"/>
</dbReference>
<feature type="domain" description="Carrier" evidence="5">
    <location>
        <begin position="2420"/>
        <end position="2500"/>
    </location>
</feature>
<proteinExistence type="predicted"/>
<feature type="domain" description="Carrier" evidence="5">
    <location>
        <begin position="4808"/>
        <end position="4885"/>
    </location>
</feature>
<dbReference type="InterPro" id="IPR006162">
    <property type="entry name" value="Ppantetheine_attach_site"/>
</dbReference>
<dbReference type="InterPro" id="IPR020845">
    <property type="entry name" value="AMP-binding_CS"/>
</dbReference>
<dbReference type="PROSITE" id="PS00012">
    <property type="entry name" value="PHOSPHOPANTETHEINE"/>
    <property type="match status" value="4"/>
</dbReference>
<dbReference type="OrthoDB" id="2295462at2"/>
<feature type="domain" description="Carrier" evidence="5">
    <location>
        <begin position="1466"/>
        <end position="1545"/>
    </location>
</feature>
<dbReference type="Gene3D" id="3.40.50.12780">
    <property type="entry name" value="N-terminal domain of ligase-like"/>
    <property type="match status" value="5"/>
</dbReference>
<feature type="domain" description="Carrier" evidence="5">
    <location>
        <begin position="3402"/>
        <end position="3479"/>
    </location>
</feature>
<dbReference type="CDD" id="cd05930">
    <property type="entry name" value="A_NRPS"/>
    <property type="match status" value="5"/>
</dbReference>
<dbReference type="SMART" id="SM00823">
    <property type="entry name" value="PKS_PP"/>
    <property type="match status" value="3"/>
</dbReference>
<reference evidence="6 7" key="1">
    <citation type="submission" date="2018-11" db="EMBL/GenBank/DDBJ databases">
        <authorList>
            <person name="Wuyts S."/>
        </authorList>
    </citation>
    <scope>NUCLEOTIDE SEQUENCE [LARGE SCALE GENOMIC DNA]</scope>
    <source>
        <strain evidence="6">Lactobacillus mudanjiangensis AMBF249</strain>
    </source>
</reference>
<dbReference type="Gene3D" id="3.30.559.10">
    <property type="entry name" value="Chloramphenicol acetyltransferase-like domain"/>
    <property type="match status" value="6"/>
</dbReference>
<dbReference type="Pfam" id="PF00550">
    <property type="entry name" value="PP-binding"/>
    <property type="match status" value="4"/>
</dbReference>
<dbReference type="FunFam" id="3.40.50.12780:FF:000012">
    <property type="entry name" value="Non-ribosomal peptide synthetase"/>
    <property type="match status" value="1"/>
</dbReference>
<accession>A0A660DYW1</accession>
<evidence type="ECO:0000259" key="5">
    <source>
        <dbReference type="PROSITE" id="PS50075"/>
    </source>
</evidence>
<dbReference type="InterPro" id="IPR036736">
    <property type="entry name" value="ACP-like_sf"/>
</dbReference>
<dbReference type="NCBIfam" id="NF003417">
    <property type="entry name" value="PRK04813.1"/>
    <property type="match status" value="5"/>
</dbReference>
<gene>
    <name evidence="6" type="ORF">MUDAN_MDHGFNIF_00658</name>
</gene>
<dbReference type="SUPFAM" id="SSF47336">
    <property type="entry name" value="ACP-like"/>
    <property type="match status" value="5"/>
</dbReference>
<dbReference type="InterPro" id="IPR045851">
    <property type="entry name" value="AMP-bd_C_sf"/>
</dbReference>
<dbReference type="InterPro" id="IPR023213">
    <property type="entry name" value="CAT-like_dom_sf"/>
</dbReference>
<dbReference type="EMBL" id="UYIG01000112">
    <property type="protein sequence ID" value="VDG28472.1"/>
    <property type="molecule type" value="Genomic_DNA"/>
</dbReference>
<dbReference type="SUPFAM" id="SSF52777">
    <property type="entry name" value="CoA-dependent acyltransferases"/>
    <property type="match status" value="12"/>
</dbReference>
<dbReference type="RefSeq" id="WP_130851758.1">
    <property type="nucleotide sequence ID" value="NZ_UYIG01000112.1"/>
</dbReference>